<feature type="compositionally biased region" description="Low complexity" evidence="6">
    <location>
        <begin position="313"/>
        <end position="329"/>
    </location>
</feature>
<comment type="subcellular location">
    <subcellularLocation>
        <location evidence="1">Membrane</location>
        <topology evidence="1">Multi-pass membrane protein</topology>
    </subcellularLocation>
</comment>
<evidence type="ECO:0000259" key="8">
    <source>
        <dbReference type="Pfam" id="PF20684"/>
    </source>
</evidence>
<evidence type="ECO:0000256" key="5">
    <source>
        <dbReference type="ARBA" id="ARBA00038359"/>
    </source>
</evidence>
<dbReference type="Pfam" id="PF20684">
    <property type="entry name" value="Fung_rhodopsin"/>
    <property type="match status" value="1"/>
</dbReference>
<keyword evidence="2 7" id="KW-0812">Transmembrane</keyword>
<feature type="transmembrane region" description="Helical" evidence="7">
    <location>
        <begin position="30"/>
        <end position="51"/>
    </location>
</feature>
<feature type="transmembrane region" description="Helical" evidence="7">
    <location>
        <begin position="63"/>
        <end position="83"/>
    </location>
</feature>
<dbReference type="Proteomes" id="UP000240883">
    <property type="component" value="Unassembled WGS sequence"/>
</dbReference>
<evidence type="ECO:0000256" key="2">
    <source>
        <dbReference type="ARBA" id="ARBA00022692"/>
    </source>
</evidence>
<comment type="similarity">
    <text evidence="5">Belongs to the SAT4 family.</text>
</comment>
<feature type="transmembrane region" description="Helical" evidence="7">
    <location>
        <begin position="198"/>
        <end position="221"/>
    </location>
</feature>
<keyword evidence="4 7" id="KW-0472">Membrane</keyword>
<feature type="compositionally biased region" description="Pro residues" evidence="6">
    <location>
        <begin position="431"/>
        <end position="447"/>
    </location>
</feature>
<feature type="compositionally biased region" description="Polar residues" evidence="6">
    <location>
        <begin position="454"/>
        <end position="465"/>
    </location>
</feature>
<evidence type="ECO:0000256" key="6">
    <source>
        <dbReference type="SAM" id="MobiDB-lite"/>
    </source>
</evidence>
<dbReference type="PANTHER" id="PTHR33048">
    <property type="entry name" value="PTH11-LIKE INTEGRAL MEMBRANE PROTEIN (AFU_ORTHOLOGUE AFUA_5G11245)"/>
    <property type="match status" value="1"/>
</dbReference>
<organism evidence="9 10">
    <name type="scientific">Corynespora cassiicola Philippines</name>
    <dbReference type="NCBI Taxonomy" id="1448308"/>
    <lineage>
        <taxon>Eukaryota</taxon>
        <taxon>Fungi</taxon>
        <taxon>Dikarya</taxon>
        <taxon>Ascomycota</taxon>
        <taxon>Pezizomycotina</taxon>
        <taxon>Dothideomycetes</taxon>
        <taxon>Pleosporomycetidae</taxon>
        <taxon>Pleosporales</taxon>
        <taxon>Corynesporascaceae</taxon>
        <taxon>Corynespora</taxon>
    </lineage>
</organism>
<accession>A0A2T2P4A5</accession>
<dbReference type="AlphaFoldDB" id="A0A2T2P4A5"/>
<sequence length="465" mass="52281">MPGGIHPPLEVIFSWPAPNYENPVTRPKTVLILACVSGPFTLALMLARLWVRIKVQRSAGWDDWLMAAAILPTMALTVIFPYVTEVGNFNKHVWDVPSDYYVTQRKWVLVVETVFCVATGLIKISILLFYRRLSARAVSNGFRWVTWICIGFIAAYSIAFTIVPIFGCQPIDAFWNQVDFIKRVMGYEYKCFNEGADVFAAAVISAVQDLITAILPTFIYWNLQIPLRQKMALFGIFAIGYGVAAIGGLRAYYSWNLFFETYDVTWHAWPNYLWTMMELHIGAMCANAPALKVFLKHTLGIERLTGRSKSSQPKNASSTPSNSSKASSTLDKLSFWKNDRTKNKRGYLGEPHNGVSVDSNGVVQVQKEIHISHSPVPFADRKRNSIHGSEDLLNSLYDDDIEMGSFETDRQDSDSRSVRDEEAVIALPPMSSQPPPLVDATPRPPPAAKHSLSPFPQRNNRSTWH</sequence>
<evidence type="ECO:0000256" key="1">
    <source>
        <dbReference type="ARBA" id="ARBA00004141"/>
    </source>
</evidence>
<evidence type="ECO:0000313" key="9">
    <source>
        <dbReference type="EMBL" id="PSN72520.1"/>
    </source>
</evidence>
<dbReference type="EMBL" id="KZ678130">
    <property type="protein sequence ID" value="PSN72520.1"/>
    <property type="molecule type" value="Genomic_DNA"/>
</dbReference>
<evidence type="ECO:0000256" key="4">
    <source>
        <dbReference type="ARBA" id="ARBA00023136"/>
    </source>
</evidence>
<dbReference type="GO" id="GO:0016020">
    <property type="term" value="C:membrane"/>
    <property type="evidence" value="ECO:0007669"/>
    <property type="project" value="UniProtKB-SubCell"/>
</dbReference>
<name>A0A2T2P4A5_CORCC</name>
<dbReference type="STRING" id="1448308.A0A2T2P4A5"/>
<feature type="transmembrane region" description="Helical" evidence="7">
    <location>
        <begin position="233"/>
        <end position="253"/>
    </location>
</feature>
<feature type="compositionally biased region" description="Basic and acidic residues" evidence="6">
    <location>
        <begin position="407"/>
        <end position="422"/>
    </location>
</feature>
<evidence type="ECO:0000256" key="7">
    <source>
        <dbReference type="SAM" id="Phobius"/>
    </source>
</evidence>
<feature type="region of interest" description="Disordered" evidence="6">
    <location>
        <begin position="306"/>
        <end position="330"/>
    </location>
</feature>
<protein>
    <recommendedName>
        <fullName evidence="8">Rhodopsin domain-containing protein</fullName>
    </recommendedName>
</protein>
<dbReference type="InterPro" id="IPR049326">
    <property type="entry name" value="Rhodopsin_dom_fungi"/>
</dbReference>
<feature type="transmembrane region" description="Helical" evidence="7">
    <location>
        <begin position="107"/>
        <end position="130"/>
    </location>
</feature>
<gene>
    <name evidence="9" type="ORF">BS50DRAFT_253598</name>
</gene>
<dbReference type="PANTHER" id="PTHR33048:SF129">
    <property type="entry name" value="INTEGRAL MEMBRANE PROTEIN-RELATED"/>
    <property type="match status" value="1"/>
</dbReference>
<feature type="domain" description="Rhodopsin" evidence="8">
    <location>
        <begin position="47"/>
        <end position="296"/>
    </location>
</feature>
<feature type="transmembrane region" description="Helical" evidence="7">
    <location>
        <begin position="142"/>
        <end position="166"/>
    </location>
</feature>
<reference evidence="9 10" key="1">
    <citation type="journal article" date="2018" name="Front. Microbiol.">
        <title>Genome-Wide Analysis of Corynespora cassiicola Leaf Fall Disease Putative Effectors.</title>
        <authorList>
            <person name="Lopez D."/>
            <person name="Ribeiro S."/>
            <person name="Label P."/>
            <person name="Fumanal B."/>
            <person name="Venisse J.S."/>
            <person name="Kohler A."/>
            <person name="de Oliveira R.R."/>
            <person name="Labutti K."/>
            <person name="Lipzen A."/>
            <person name="Lail K."/>
            <person name="Bauer D."/>
            <person name="Ohm R.A."/>
            <person name="Barry K.W."/>
            <person name="Spatafora J."/>
            <person name="Grigoriev I.V."/>
            <person name="Martin F.M."/>
            <person name="Pujade-Renaud V."/>
        </authorList>
    </citation>
    <scope>NUCLEOTIDE SEQUENCE [LARGE SCALE GENOMIC DNA]</scope>
    <source>
        <strain evidence="9 10">Philippines</strain>
    </source>
</reference>
<proteinExistence type="inferred from homology"/>
<keyword evidence="3 7" id="KW-1133">Transmembrane helix</keyword>
<dbReference type="InterPro" id="IPR052337">
    <property type="entry name" value="SAT4-like"/>
</dbReference>
<keyword evidence="10" id="KW-1185">Reference proteome</keyword>
<dbReference type="OrthoDB" id="5429740at2759"/>
<feature type="region of interest" description="Disordered" evidence="6">
    <location>
        <begin position="406"/>
        <end position="465"/>
    </location>
</feature>
<evidence type="ECO:0000313" key="10">
    <source>
        <dbReference type="Proteomes" id="UP000240883"/>
    </source>
</evidence>
<evidence type="ECO:0000256" key="3">
    <source>
        <dbReference type="ARBA" id="ARBA00022989"/>
    </source>
</evidence>